<keyword evidence="5" id="KW-1185">Reference proteome</keyword>
<dbReference type="Gene3D" id="3.40.50.150">
    <property type="entry name" value="Vaccinia Virus protein VP39"/>
    <property type="match status" value="1"/>
</dbReference>
<dbReference type="GO" id="GO:0008757">
    <property type="term" value="F:S-adenosylmethionine-dependent methyltransferase activity"/>
    <property type="evidence" value="ECO:0007669"/>
    <property type="project" value="InterPro"/>
</dbReference>
<gene>
    <name evidence="4" type="ORF">IW245_006306</name>
</gene>
<proteinExistence type="predicted"/>
<keyword evidence="2" id="KW-0808">Transferase</keyword>
<dbReference type="EMBL" id="JADOUF010000001">
    <property type="protein sequence ID" value="MBG6140112.1"/>
    <property type="molecule type" value="Genomic_DNA"/>
</dbReference>
<dbReference type="PANTHER" id="PTHR47816:SF4">
    <property type="entry name" value="RIBOSOMAL RNA SMALL SUBUNIT METHYLTRANSFERASE C"/>
    <property type="match status" value="1"/>
</dbReference>
<dbReference type="InterPro" id="IPR029063">
    <property type="entry name" value="SAM-dependent_MTases_sf"/>
</dbReference>
<dbReference type="CDD" id="cd02440">
    <property type="entry name" value="AdoMet_MTases"/>
    <property type="match status" value="1"/>
</dbReference>
<comment type="caution">
    <text evidence="4">The sequence shown here is derived from an EMBL/GenBank/DDBJ whole genome shotgun (WGS) entry which is preliminary data.</text>
</comment>
<organism evidence="4 5">
    <name type="scientific">Longispora fulva</name>
    <dbReference type="NCBI Taxonomy" id="619741"/>
    <lineage>
        <taxon>Bacteria</taxon>
        <taxon>Bacillati</taxon>
        <taxon>Actinomycetota</taxon>
        <taxon>Actinomycetes</taxon>
        <taxon>Micromonosporales</taxon>
        <taxon>Micromonosporaceae</taxon>
        <taxon>Longispora</taxon>
    </lineage>
</organism>
<feature type="domain" description="Methyltransferase small" evidence="3">
    <location>
        <begin position="11"/>
        <end position="177"/>
    </location>
</feature>
<sequence>MIDISVDSTAYQFTVSSGVFSANRLDPGTAVLFRKAPRPGRGVFLDLGCGYGPISCVFAHQSPKVTMYAVDVNERALELVHENALALGVTDRVIAAKPDDVPADVVFDGIYSNPPIHVGKEALHEMLLRWLPRLGPDAEAWLVVARHLGGDSLRDWLVAQGWSAEKHASQKGYRILKVGRAETE</sequence>
<dbReference type="Proteomes" id="UP000622552">
    <property type="component" value="Unassembled WGS sequence"/>
</dbReference>
<evidence type="ECO:0000256" key="1">
    <source>
        <dbReference type="ARBA" id="ARBA00022603"/>
    </source>
</evidence>
<reference evidence="4" key="1">
    <citation type="submission" date="2020-11" db="EMBL/GenBank/DDBJ databases">
        <title>Sequencing the genomes of 1000 actinobacteria strains.</title>
        <authorList>
            <person name="Klenk H.-P."/>
        </authorList>
    </citation>
    <scope>NUCLEOTIDE SEQUENCE</scope>
    <source>
        <strain evidence="4">DSM 45356</strain>
    </source>
</reference>
<dbReference type="RefSeq" id="WP_197006688.1">
    <property type="nucleotide sequence ID" value="NZ_BONS01000006.1"/>
</dbReference>
<keyword evidence="1 4" id="KW-0489">Methyltransferase</keyword>
<dbReference type="AlphaFoldDB" id="A0A8J7KSX9"/>
<dbReference type="Pfam" id="PF05175">
    <property type="entry name" value="MTS"/>
    <property type="match status" value="1"/>
</dbReference>
<dbReference type="InterPro" id="IPR046977">
    <property type="entry name" value="RsmC/RlmG"/>
</dbReference>
<dbReference type="GO" id="GO:0032259">
    <property type="term" value="P:methylation"/>
    <property type="evidence" value="ECO:0007669"/>
    <property type="project" value="UniProtKB-KW"/>
</dbReference>
<name>A0A8J7KSX9_9ACTN</name>
<dbReference type="SUPFAM" id="SSF53335">
    <property type="entry name" value="S-adenosyl-L-methionine-dependent methyltransferases"/>
    <property type="match status" value="1"/>
</dbReference>
<evidence type="ECO:0000313" key="4">
    <source>
        <dbReference type="EMBL" id="MBG6140112.1"/>
    </source>
</evidence>
<evidence type="ECO:0000256" key="2">
    <source>
        <dbReference type="ARBA" id="ARBA00022679"/>
    </source>
</evidence>
<evidence type="ECO:0000259" key="3">
    <source>
        <dbReference type="Pfam" id="PF05175"/>
    </source>
</evidence>
<accession>A0A8J7KSX9</accession>
<protein>
    <submittedName>
        <fullName evidence="4">16S rRNA G1207 methylase RsmC</fullName>
    </submittedName>
</protein>
<dbReference type="InterPro" id="IPR007848">
    <property type="entry name" value="Small_mtfrase_dom"/>
</dbReference>
<dbReference type="PANTHER" id="PTHR47816">
    <property type="entry name" value="RIBOSOMAL RNA SMALL SUBUNIT METHYLTRANSFERASE C"/>
    <property type="match status" value="1"/>
</dbReference>
<evidence type="ECO:0000313" key="5">
    <source>
        <dbReference type="Proteomes" id="UP000622552"/>
    </source>
</evidence>